<dbReference type="Gene3D" id="3.10.350.10">
    <property type="entry name" value="LysM domain"/>
    <property type="match status" value="1"/>
</dbReference>
<dbReference type="AlphaFoldDB" id="A0A4Q0VHZ5"/>
<feature type="region of interest" description="Disordered" evidence="1">
    <location>
        <begin position="254"/>
        <end position="274"/>
    </location>
</feature>
<proteinExistence type="predicted"/>
<feature type="domain" description="LysM" evidence="2">
    <location>
        <begin position="382"/>
        <end position="425"/>
    </location>
</feature>
<dbReference type="Pfam" id="PF01476">
    <property type="entry name" value="LysM"/>
    <property type="match status" value="1"/>
</dbReference>
<comment type="caution">
    <text evidence="3">The sequence shown here is derived from an EMBL/GenBank/DDBJ whole genome shotgun (WGS) entry which is preliminary data.</text>
</comment>
<dbReference type="Proteomes" id="UP000290602">
    <property type="component" value="Unassembled WGS sequence"/>
</dbReference>
<dbReference type="OrthoDB" id="2283887at2"/>
<dbReference type="SMART" id="SM00257">
    <property type="entry name" value="LysM"/>
    <property type="match status" value="1"/>
</dbReference>
<dbReference type="SUPFAM" id="SSF54106">
    <property type="entry name" value="LysM domain"/>
    <property type="match status" value="1"/>
</dbReference>
<dbReference type="InterPro" id="IPR018392">
    <property type="entry name" value="LysM"/>
</dbReference>
<evidence type="ECO:0000313" key="3">
    <source>
        <dbReference type="EMBL" id="RXI77380.1"/>
    </source>
</evidence>
<dbReference type="PROSITE" id="PS51782">
    <property type="entry name" value="LYSM"/>
    <property type="match status" value="1"/>
</dbReference>
<reference evidence="3 4" key="1">
    <citation type="submission" date="2018-08" db="EMBL/GenBank/DDBJ databases">
        <title>Lactobacillus suantsai sp. nov., isolated from traditional fermented suan-tsai in Taiwan.</title>
        <authorList>
            <person name="Huang C.-H."/>
        </authorList>
    </citation>
    <scope>NUCLEOTIDE SEQUENCE [LARGE SCALE GENOMIC DNA]</scope>
    <source>
        <strain evidence="3 4">BCRC 12945</strain>
    </source>
</reference>
<dbReference type="GO" id="GO:0008932">
    <property type="term" value="F:lytic endotransglycosylase activity"/>
    <property type="evidence" value="ECO:0007669"/>
    <property type="project" value="TreeGrafter"/>
</dbReference>
<evidence type="ECO:0000256" key="1">
    <source>
        <dbReference type="SAM" id="MobiDB-lite"/>
    </source>
</evidence>
<gene>
    <name evidence="3" type="ORF">DXH47_09320</name>
</gene>
<dbReference type="InterPro" id="IPR036779">
    <property type="entry name" value="LysM_dom_sf"/>
</dbReference>
<name>A0A4Q0VHZ5_9LACO</name>
<dbReference type="RefSeq" id="WP_129033051.1">
    <property type="nucleotide sequence ID" value="NZ_CP059603.1"/>
</dbReference>
<dbReference type="PANTHER" id="PTHR33734">
    <property type="entry name" value="LYSM DOMAIN-CONTAINING GPI-ANCHORED PROTEIN 2"/>
    <property type="match status" value="1"/>
</dbReference>
<protein>
    <submittedName>
        <fullName evidence="3">LysM peptidoglycan-binding domain-containing protein</fullName>
    </submittedName>
</protein>
<dbReference type="EMBL" id="QXIL01000021">
    <property type="protein sequence ID" value="RXI77380.1"/>
    <property type="molecule type" value="Genomic_DNA"/>
</dbReference>
<sequence length="427" mass="47736">MVNITLKKNVSSSVDNAIRRYLNVPGHKLVRFKTDQIAPDQLTDKQLTSEYNKNKKKVKTDATGIKNTQTTITKQQAVIDKADDFLSKQNGYKTRKAAYDHADKTVADLQKQLAKAKTAKDKKSITAKIKDAKKDQTAAYKDLKKVTSSKSYQAKLSEQSKARRALKNAKKKLANLKSKKKKDKAAYNVYKKEKAKRAAAAKRKKQKANLSKIKSKIKAHKKQPLVGQTALYRADLMSSVVYFLGEVQPTETDTNEVTSIGVDNSDPRAGKSTRTSKELSGTYWLFGKSYAAACKQFNAIQKLQRLDTEFVIKGFSNWNHVKISSISKTVSGLARSNALELSITFEYVKQGRILYGKAKKKTKKKGAVKSTKKKGSDKGKYKSYTVKSGDTYWGLAQKNHTTVATLTKLNGSRFKTMFPGHKLKIPK</sequence>
<evidence type="ECO:0000313" key="4">
    <source>
        <dbReference type="Proteomes" id="UP000290602"/>
    </source>
</evidence>
<accession>A0A4Q0VHZ5</accession>
<organism evidence="3 4">
    <name type="scientific">Levilactobacillus suantsaii</name>
    <dbReference type="NCBI Taxonomy" id="2292255"/>
    <lineage>
        <taxon>Bacteria</taxon>
        <taxon>Bacillati</taxon>
        <taxon>Bacillota</taxon>
        <taxon>Bacilli</taxon>
        <taxon>Lactobacillales</taxon>
        <taxon>Lactobacillaceae</taxon>
        <taxon>Levilactobacillus</taxon>
    </lineage>
</organism>
<keyword evidence="4" id="KW-1185">Reference proteome</keyword>
<feature type="region of interest" description="Disordered" evidence="1">
    <location>
        <begin position="194"/>
        <end position="216"/>
    </location>
</feature>
<evidence type="ECO:0000259" key="2">
    <source>
        <dbReference type="PROSITE" id="PS51782"/>
    </source>
</evidence>
<dbReference type="CDD" id="cd00118">
    <property type="entry name" value="LysM"/>
    <property type="match status" value="1"/>
</dbReference>
<dbReference type="PANTHER" id="PTHR33734:SF22">
    <property type="entry name" value="MEMBRANE-BOUND LYTIC MUREIN TRANSGLYCOSYLASE D"/>
    <property type="match status" value="1"/>
</dbReference>